<feature type="transmembrane region" description="Helical" evidence="6">
    <location>
        <begin position="379"/>
        <end position="399"/>
    </location>
</feature>
<feature type="transmembrane region" description="Helical" evidence="6">
    <location>
        <begin position="155"/>
        <end position="174"/>
    </location>
</feature>
<comment type="subcellular location">
    <subcellularLocation>
        <location evidence="1">Cell membrane</location>
        <topology evidence="1">Multi-pass membrane protein</topology>
    </subcellularLocation>
</comment>
<feature type="domain" description="Copper resistance protein D" evidence="7">
    <location>
        <begin position="243"/>
        <end position="339"/>
    </location>
</feature>
<keyword evidence="2" id="KW-1003">Cell membrane</keyword>
<keyword evidence="3 6" id="KW-0812">Transmembrane</keyword>
<feature type="transmembrane region" description="Helical" evidence="6">
    <location>
        <begin position="318"/>
        <end position="339"/>
    </location>
</feature>
<dbReference type="Pfam" id="PF05425">
    <property type="entry name" value="CopD"/>
    <property type="match status" value="1"/>
</dbReference>
<keyword evidence="9" id="KW-1185">Reference proteome</keyword>
<dbReference type="InterPro" id="IPR032694">
    <property type="entry name" value="CopC/D"/>
</dbReference>
<evidence type="ECO:0000256" key="6">
    <source>
        <dbReference type="SAM" id="Phobius"/>
    </source>
</evidence>
<evidence type="ECO:0000256" key="4">
    <source>
        <dbReference type="ARBA" id="ARBA00022989"/>
    </source>
</evidence>
<gene>
    <name evidence="8" type="ORF">NCTC10821_06286</name>
</gene>
<organism evidence="8 9">
    <name type="scientific">Mycolicibacterium tokaiense</name>
    <dbReference type="NCBI Taxonomy" id="39695"/>
    <lineage>
        <taxon>Bacteria</taxon>
        <taxon>Bacillati</taxon>
        <taxon>Actinomycetota</taxon>
        <taxon>Actinomycetes</taxon>
        <taxon>Mycobacteriales</taxon>
        <taxon>Mycobacteriaceae</taxon>
        <taxon>Mycolicibacterium</taxon>
    </lineage>
</organism>
<dbReference type="GO" id="GO:0005886">
    <property type="term" value="C:plasma membrane"/>
    <property type="evidence" value="ECO:0007669"/>
    <property type="project" value="UniProtKB-SubCell"/>
</dbReference>
<dbReference type="AlphaFoldDB" id="A0A379PJC3"/>
<dbReference type="PANTHER" id="PTHR34820">
    <property type="entry name" value="INNER MEMBRANE PROTEIN YEBZ"/>
    <property type="match status" value="1"/>
</dbReference>
<dbReference type="EMBL" id="UGQT01000011">
    <property type="protein sequence ID" value="SUE94987.1"/>
    <property type="molecule type" value="Genomic_DNA"/>
</dbReference>
<evidence type="ECO:0000259" key="7">
    <source>
        <dbReference type="Pfam" id="PF05425"/>
    </source>
</evidence>
<evidence type="ECO:0000256" key="3">
    <source>
        <dbReference type="ARBA" id="ARBA00022692"/>
    </source>
</evidence>
<evidence type="ECO:0000256" key="1">
    <source>
        <dbReference type="ARBA" id="ARBA00004651"/>
    </source>
</evidence>
<dbReference type="PANTHER" id="PTHR34820:SF4">
    <property type="entry name" value="INNER MEMBRANE PROTEIN YEBZ"/>
    <property type="match status" value="1"/>
</dbReference>
<dbReference type="Proteomes" id="UP000254978">
    <property type="component" value="Unassembled WGS sequence"/>
</dbReference>
<dbReference type="InterPro" id="IPR008457">
    <property type="entry name" value="Cu-R_CopD_dom"/>
</dbReference>
<feature type="transmembrane region" description="Helical" evidence="6">
    <location>
        <begin position="181"/>
        <end position="200"/>
    </location>
</feature>
<dbReference type="InterPro" id="IPR006311">
    <property type="entry name" value="TAT_signal"/>
</dbReference>
<feature type="transmembrane region" description="Helical" evidence="6">
    <location>
        <begin position="247"/>
        <end position="267"/>
    </location>
</feature>
<name>A0A379PJC3_9MYCO</name>
<proteinExistence type="predicted"/>
<evidence type="ECO:0000256" key="5">
    <source>
        <dbReference type="ARBA" id="ARBA00023136"/>
    </source>
</evidence>
<feature type="transmembrane region" description="Helical" evidence="6">
    <location>
        <begin position="69"/>
        <end position="89"/>
    </location>
</feature>
<keyword evidence="5 6" id="KW-0472">Membrane</keyword>
<sequence>MPRRRREQHPMMSEVGVRRRAVMPLVAVAVLAGATAAAIGAISLADALTATGLPDPGPLTTYGVPVVRAVGEIAAAAAVGGFLTAAFLVPPQASGVLDAGGYRAVRLGGIASAIWAICAALLVALTVSDVSGLPLHQLGMGDIWAGADLVEITNAWRWTAVLAALVAVASIPVLRWSTTPILLLAALTTLVPLGLSGHSSTGGAHDMATNSLLIHLGAGALWVGGLLGLLTHALRAGAHLDVAARRFSVLALWCYGAIAASGITNAALRITPDELLTPYGLLLLAKVSALGLLGVLGWRQRRIGVAALNVDPSERRPLVRLALTEAAIVAVTVGIAVGLGRTPPPPTTAEPTPAEMAIGFDLSGPPTATRILLDWRFDLILGTLAFVLAVLYAVGLFRLRRSKIGWPTWRTASWMCGCASLLLVTSSGVGSYMPRCSACTSSCRRRCPPWCPHSWHRAHLPLSRCAPSLPQPMRQCRDPVSGWSCCFDRRSAGY</sequence>
<feature type="transmembrane region" description="Helical" evidence="6">
    <location>
        <begin position="110"/>
        <end position="135"/>
    </location>
</feature>
<dbReference type="PROSITE" id="PS51318">
    <property type="entry name" value="TAT"/>
    <property type="match status" value="1"/>
</dbReference>
<dbReference type="InterPro" id="IPR019108">
    <property type="entry name" value="Caa3_assmbl_CtaG-rel"/>
</dbReference>
<evidence type="ECO:0000256" key="2">
    <source>
        <dbReference type="ARBA" id="ARBA00022475"/>
    </source>
</evidence>
<reference evidence="8 9" key="1">
    <citation type="submission" date="2018-06" db="EMBL/GenBank/DDBJ databases">
        <authorList>
            <consortium name="Pathogen Informatics"/>
            <person name="Doyle S."/>
        </authorList>
    </citation>
    <scope>NUCLEOTIDE SEQUENCE [LARGE SCALE GENOMIC DNA]</scope>
    <source>
        <strain evidence="8 9">NCTC10821</strain>
    </source>
</reference>
<keyword evidence="4 6" id="KW-1133">Transmembrane helix</keyword>
<accession>A0A379PJC3</accession>
<evidence type="ECO:0000313" key="8">
    <source>
        <dbReference type="EMBL" id="SUE94987.1"/>
    </source>
</evidence>
<feature type="transmembrane region" description="Helical" evidence="6">
    <location>
        <begin position="279"/>
        <end position="298"/>
    </location>
</feature>
<evidence type="ECO:0000313" key="9">
    <source>
        <dbReference type="Proteomes" id="UP000254978"/>
    </source>
</evidence>
<protein>
    <submittedName>
        <fullName evidence="8">Copper resistance D domain-containing protein</fullName>
    </submittedName>
</protein>
<dbReference type="Pfam" id="PF09678">
    <property type="entry name" value="Caa3_CtaG"/>
    <property type="match status" value="1"/>
</dbReference>
<feature type="transmembrane region" description="Helical" evidence="6">
    <location>
        <begin position="212"/>
        <end position="235"/>
    </location>
</feature>
<dbReference type="GO" id="GO:0006825">
    <property type="term" value="P:copper ion transport"/>
    <property type="evidence" value="ECO:0007669"/>
    <property type="project" value="InterPro"/>
</dbReference>